<dbReference type="InterPro" id="IPR004107">
    <property type="entry name" value="Integrase_SAM-like_N"/>
</dbReference>
<feature type="domain" description="Tyr recombinase" evidence="5">
    <location>
        <begin position="146"/>
        <end position="327"/>
    </location>
</feature>
<evidence type="ECO:0000256" key="2">
    <source>
        <dbReference type="ARBA" id="ARBA00023125"/>
    </source>
</evidence>
<protein>
    <submittedName>
        <fullName evidence="7">Integrase</fullName>
    </submittedName>
</protein>
<dbReference type="GO" id="GO:0003677">
    <property type="term" value="F:DNA binding"/>
    <property type="evidence" value="ECO:0007669"/>
    <property type="project" value="UniProtKB-UniRule"/>
</dbReference>
<evidence type="ECO:0000313" key="7">
    <source>
        <dbReference type="EMBL" id="RYC14567.1"/>
    </source>
</evidence>
<organism evidence="7 8">
    <name type="scientific">Nocardioides zhouii</name>
    <dbReference type="NCBI Taxonomy" id="1168729"/>
    <lineage>
        <taxon>Bacteria</taxon>
        <taxon>Bacillati</taxon>
        <taxon>Actinomycetota</taxon>
        <taxon>Actinomycetes</taxon>
        <taxon>Propionibacteriales</taxon>
        <taxon>Nocardioidaceae</taxon>
        <taxon>Nocardioides</taxon>
    </lineage>
</organism>
<evidence type="ECO:0000259" key="6">
    <source>
        <dbReference type="PROSITE" id="PS51900"/>
    </source>
</evidence>
<gene>
    <name evidence="7" type="ORF">EUA94_00100</name>
</gene>
<reference evidence="7 8" key="1">
    <citation type="submission" date="2019-01" db="EMBL/GenBank/DDBJ databases">
        <title>Novel species of Nocardioides.</title>
        <authorList>
            <person name="Liu Q."/>
            <person name="X Y.-H."/>
        </authorList>
    </citation>
    <scope>NUCLEOTIDE SEQUENCE [LARGE SCALE GENOMIC DNA]</scope>
    <source>
        <strain evidence="7 8">HLT2-9</strain>
    </source>
</reference>
<keyword evidence="3" id="KW-0233">DNA recombination</keyword>
<dbReference type="GO" id="GO:0006310">
    <property type="term" value="P:DNA recombination"/>
    <property type="evidence" value="ECO:0007669"/>
    <property type="project" value="UniProtKB-KW"/>
</dbReference>
<dbReference type="PROSITE" id="PS51898">
    <property type="entry name" value="TYR_RECOMBINASE"/>
    <property type="match status" value="1"/>
</dbReference>
<evidence type="ECO:0000256" key="1">
    <source>
        <dbReference type="ARBA" id="ARBA00022908"/>
    </source>
</evidence>
<evidence type="ECO:0000256" key="3">
    <source>
        <dbReference type="ARBA" id="ARBA00023172"/>
    </source>
</evidence>
<dbReference type="InterPro" id="IPR010998">
    <property type="entry name" value="Integrase_recombinase_N"/>
</dbReference>
<keyword evidence="2 4" id="KW-0238">DNA-binding</keyword>
<evidence type="ECO:0000259" key="5">
    <source>
        <dbReference type="PROSITE" id="PS51898"/>
    </source>
</evidence>
<dbReference type="Pfam" id="PF13495">
    <property type="entry name" value="Phage_int_SAM_4"/>
    <property type="match status" value="1"/>
</dbReference>
<feature type="domain" description="Core-binding (CB)" evidence="6">
    <location>
        <begin position="40"/>
        <end position="125"/>
    </location>
</feature>
<dbReference type="InterPro" id="IPR044068">
    <property type="entry name" value="CB"/>
</dbReference>
<name>A0A4V1RQZ4_9ACTN</name>
<dbReference type="InterPro" id="IPR013762">
    <property type="entry name" value="Integrase-like_cat_sf"/>
</dbReference>
<dbReference type="EMBL" id="SDWV01000001">
    <property type="protein sequence ID" value="RYC14567.1"/>
    <property type="molecule type" value="Genomic_DNA"/>
</dbReference>
<keyword evidence="8" id="KW-1185">Reference proteome</keyword>
<dbReference type="InterPro" id="IPR011010">
    <property type="entry name" value="DNA_brk_join_enz"/>
</dbReference>
<dbReference type="Proteomes" id="UP000291101">
    <property type="component" value="Unassembled WGS sequence"/>
</dbReference>
<dbReference type="SUPFAM" id="SSF56349">
    <property type="entry name" value="DNA breaking-rejoining enzymes"/>
    <property type="match status" value="1"/>
</dbReference>
<keyword evidence="1" id="KW-0229">DNA integration</keyword>
<dbReference type="OrthoDB" id="148546at2"/>
<evidence type="ECO:0000256" key="4">
    <source>
        <dbReference type="PROSITE-ProRule" id="PRU01248"/>
    </source>
</evidence>
<dbReference type="Pfam" id="PF00589">
    <property type="entry name" value="Phage_integrase"/>
    <property type="match status" value="1"/>
</dbReference>
<dbReference type="Gene3D" id="1.10.443.10">
    <property type="entry name" value="Intergrase catalytic core"/>
    <property type="match status" value="1"/>
</dbReference>
<evidence type="ECO:0000313" key="8">
    <source>
        <dbReference type="Proteomes" id="UP000291101"/>
    </source>
</evidence>
<dbReference type="PANTHER" id="PTHR30349">
    <property type="entry name" value="PHAGE INTEGRASE-RELATED"/>
    <property type="match status" value="1"/>
</dbReference>
<sequence length="335" mass="37902">MGSSPTRPTTSQNIGIRSRTTVAQRSIVLVVSNRQPPPSEPLRGFLDDWRTHLRARNRARGTIESYLTVGEALCTWLDQKGLDSRHTAITRPILERYLAEMHTRVAPATVAKHYRSLQQLFRWLVVDGELDRTPMETMSPPSVPEQPVPVLDLEQLARLLKSCGGNTFENRRDTAIIRLFLDTGMRAGELAGLKLEDVDREQSMAFVMGKGGRGRACPYGAKTADALRRYIRDRGRNPMARTSERLWIGKKGPMTDSGVRQMLERRCKDAGLDPIHPHMFRHTFAHLWLANGGQENDLMRLAGWRSREMVGRYAASAADERARDAHRRMAIGDRL</sequence>
<dbReference type="InterPro" id="IPR002104">
    <property type="entry name" value="Integrase_catalytic"/>
</dbReference>
<proteinExistence type="predicted"/>
<dbReference type="PROSITE" id="PS51900">
    <property type="entry name" value="CB"/>
    <property type="match status" value="1"/>
</dbReference>
<dbReference type="GO" id="GO:0015074">
    <property type="term" value="P:DNA integration"/>
    <property type="evidence" value="ECO:0007669"/>
    <property type="project" value="UniProtKB-KW"/>
</dbReference>
<dbReference type="InterPro" id="IPR050090">
    <property type="entry name" value="Tyrosine_recombinase_XerCD"/>
</dbReference>
<dbReference type="AlphaFoldDB" id="A0A4V1RQZ4"/>
<dbReference type="Gene3D" id="1.10.150.130">
    <property type="match status" value="1"/>
</dbReference>
<accession>A0A4V1RQZ4</accession>
<comment type="caution">
    <text evidence="7">The sequence shown here is derived from an EMBL/GenBank/DDBJ whole genome shotgun (WGS) entry which is preliminary data.</text>
</comment>